<name>A0A9W6I9Z6_9ACTN</name>
<gene>
    <name evidence="3" type="ORF">GCM10017600_82480</name>
</gene>
<proteinExistence type="predicted"/>
<feature type="domain" description="DUF7825" evidence="2">
    <location>
        <begin position="661"/>
        <end position="776"/>
    </location>
</feature>
<dbReference type="InterPro" id="IPR056727">
    <property type="entry name" value="DUF7825"/>
</dbReference>
<dbReference type="InterPro" id="IPR056726">
    <property type="entry name" value="DUF7824"/>
</dbReference>
<evidence type="ECO:0000259" key="1">
    <source>
        <dbReference type="Pfam" id="PF25148"/>
    </source>
</evidence>
<accession>A0A9W6I9Z6</accession>
<protein>
    <recommendedName>
        <fullName evidence="5">Secreted protein</fullName>
    </recommendedName>
</protein>
<dbReference type="RefSeq" id="WP_271223065.1">
    <property type="nucleotide sequence ID" value="NZ_BAAAVD010000059.1"/>
</dbReference>
<dbReference type="Pfam" id="PF25149">
    <property type="entry name" value="DUF7825"/>
    <property type="match status" value="1"/>
</dbReference>
<evidence type="ECO:0000313" key="4">
    <source>
        <dbReference type="Proteomes" id="UP001143474"/>
    </source>
</evidence>
<feature type="domain" description="DUF7824" evidence="1">
    <location>
        <begin position="423"/>
        <end position="598"/>
    </location>
</feature>
<reference evidence="3" key="1">
    <citation type="journal article" date="2014" name="Int. J. Syst. Evol. Microbiol.">
        <title>Complete genome sequence of Corynebacterium casei LMG S-19264T (=DSM 44701T), isolated from a smear-ripened cheese.</title>
        <authorList>
            <consortium name="US DOE Joint Genome Institute (JGI-PGF)"/>
            <person name="Walter F."/>
            <person name="Albersmeier A."/>
            <person name="Kalinowski J."/>
            <person name="Ruckert C."/>
        </authorList>
    </citation>
    <scope>NUCLEOTIDE SEQUENCE</scope>
    <source>
        <strain evidence="3">VKM Ac-2007</strain>
    </source>
</reference>
<dbReference type="Pfam" id="PF25148">
    <property type="entry name" value="DUF7824"/>
    <property type="match status" value="1"/>
</dbReference>
<organism evidence="3 4">
    <name type="scientific">Streptosporangium carneum</name>
    <dbReference type="NCBI Taxonomy" id="47481"/>
    <lineage>
        <taxon>Bacteria</taxon>
        <taxon>Bacillati</taxon>
        <taxon>Actinomycetota</taxon>
        <taxon>Actinomycetes</taxon>
        <taxon>Streptosporangiales</taxon>
        <taxon>Streptosporangiaceae</taxon>
        <taxon>Streptosporangium</taxon>
    </lineage>
</organism>
<reference evidence="3" key="2">
    <citation type="submission" date="2023-01" db="EMBL/GenBank/DDBJ databases">
        <authorList>
            <person name="Sun Q."/>
            <person name="Evtushenko L."/>
        </authorList>
    </citation>
    <scope>NUCLEOTIDE SEQUENCE</scope>
    <source>
        <strain evidence="3">VKM Ac-2007</strain>
    </source>
</reference>
<evidence type="ECO:0000259" key="2">
    <source>
        <dbReference type="Pfam" id="PF25149"/>
    </source>
</evidence>
<evidence type="ECO:0000313" key="3">
    <source>
        <dbReference type="EMBL" id="GLK14836.1"/>
    </source>
</evidence>
<keyword evidence="4" id="KW-1185">Reference proteome</keyword>
<sequence>MNVWKAVGERVRAGDVDGTLALVTALDADDRKALAAELPRYVAERSRRTNSWEWSNELSPLLMAGAACLSGSAAVTSWLFRREFRWRRVDRRETELLLRILRTRPETWQAETARRMAGRLRPSDLRHWPIVATLVRELGVEPPDGDAFMVGWLRTVQEHAVDRVADDPLLPRLAPRIFQTDSLGEVLLSSQIEAIACLVDRGALDRAAVVDGVVGRLLGDGPSALPALAWLHDRLRLDLDESAERAKDYVRLLPVAPLPVAEMALTQLREVEAAGRLEGDLFEEAAEALAFRPEKKLLRAAVAWIGDVVRRTPGHTDTGLRALSVVFGQETLAAQERAVRLAVKLAGQAGESGRAAIRDAAAGLPVELREQVSTAYGEVVAVSPPAPPVLVVGVAPAAPPPVASPGELAHELVAVDWRVRPEQFERILAGLVEWAHREPDALRAELRPWWHPFSPGSFGYHDYVSDERMDDLLRRAALAFASPEDSRALSELFASARRRNRHGEQAPFDRVVQRRAHEVIERLEAGDVLPVLLATPTSGTGHLDPEVLLERLQQVEAAGARVPPADFQQALLRLPRSVDPAAAARAASLTSDAGRTLAAWLNGGGLPDPVVTCGIERQRSRWYGAWARGPRATVRPATPDLPELVRELCAQDLERDSGLSFQLDWWPLVMPSHRDVVAAHLLETLPVLIEDSDGQVAALARLAQGDGPVGAATAYALACGMGHRDPAERASATEALLTLAARGQVPAADLGRAVTELVREDIVKLNRVTAVLDDAARAGAHAAVWAVIAGTLPGLLPAQGDRPRAGLADLLAAGARAAELAGARADIPELAAVAARGGSSRVVQEARRLRRLVASAEAAT</sequence>
<dbReference type="EMBL" id="BSEV01000037">
    <property type="protein sequence ID" value="GLK14836.1"/>
    <property type="molecule type" value="Genomic_DNA"/>
</dbReference>
<dbReference type="Proteomes" id="UP001143474">
    <property type="component" value="Unassembled WGS sequence"/>
</dbReference>
<comment type="caution">
    <text evidence="3">The sequence shown here is derived from an EMBL/GenBank/DDBJ whole genome shotgun (WGS) entry which is preliminary data.</text>
</comment>
<evidence type="ECO:0008006" key="5">
    <source>
        <dbReference type="Google" id="ProtNLM"/>
    </source>
</evidence>
<dbReference type="AlphaFoldDB" id="A0A9W6I9Z6"/>